<dbReference type="InterPro" id="IPR045262">
    <property type="entry name" value="STP/PLT_plant"/>
</dbReference>
<evidence type="ECO:0000313" key="10">
    <source>
        <dbReference type="Proteomes" id="UP000436088"/>
    </source>
</evidence>
<protein>
    <submittedName>
        <fullName evidence="9">Sugar transport protein 1</fullName>
    </submittedName>
</protein>
<dbReference type="InterPro" id="IPR005828">
    <property type="entry name" value="MFS_sugar_transport-like"/>
</dbReference>
<gene>
    <name evidence="9" type="ORF">F3Y22_tig00111105pilonHSYRG00106</name>
</gene>
<evidence type="ECO:0000256" key="6">
    <source>
        <dbReference type="ARBA" id="ARBA00023136"/>
    </source>
</evidence>
<dbReference type="InterPro" id="IPR020846">
    <property type="entry name" value="MFS_dom"/>
</dbReference>
<organism evidence="9 10">
    <name type="scientific">Hibiscus syriacus</name>
    <name type="common">Rose of Sharon</name>
    <dbReference type="NCBI Taxonomy" id="106335"/>
    <lineage>
        <taxon>Eukaryota</taxon>
        <taxon>Viridiplantae</taxon>
        <taxon>Streptophyta</taxon>
        <taxon>Embryophyta</taxon>
        <taxon>Tracheophyta</taxon>
        <taxon>Spermatophyta</taxon>
        <taxon>Magnoliopsida</taxon>
        <taxon>eudicotyledons</taxon>
        <taxon>Gunneridae</taxon>
        <taxon>Pentapetalae</taxon>
        <taxon>rosids</taxon>
        <taxon>malvids</taxon>
        <taxon>Malvales</taxon>
        <taxon>Malvaceae</taxon>
        <taxon>Malvoideae</taxon>
        <taxon>Hibiscus</taxon>
    </lineage>
</organism>
<comment type="similarity">
    <text evidence="2">Belongs to the major facilitator superfamily. Sugar transporter (TC 2.A.1.1) family.</text>
</comment>
<evidence type="ECO:0000256" key="4">
    <source>
        <dbReference type="ARBA" id="ARBA00022692"/>
    </source>
</evidence>
<feature type="transmembrane region" description="Helical" evidence="7">
    <location>
        <begin position="23"/>
        <end position="48"/>
    </location>
</feature>
<feature type="transmembrane region" description="Helical" evidence="7">
    <location>
        <begin position="60"/>
        <end position="80"/>
    </location>
</feature>
<comment type="caution">
    <text evidence="9">The sequence shown here is derived from an EMBL/GenBank/DDBJ whole genome shotgun (WGS) entry which is preliminary data.</text>
</comment>
<comment type="subcellular location">
    <subcellularLocation>
        <location evidence="1">Membrane</location>
        <topology evidence="1">Multi-pass membrane protein</topology>
    </subcellularLocation>
</comment>
<accession>A0A6A2YYG6</accession>
<dbReference type="PROSITE" id="PS50850">
    <property type="entry name" value="MFS"/>
    <property type="match status" value="1"/>
</dbReference>
<keyword evidence="10" id="KW-1185">Reference proteome</keyword>
<evidence type="ECO:0000256" key="5">
    <source>
        <dbReference type="ARBA" id="ARBA00022989"/>
    </source>
</evidence>
<keyword evidence="5 7" id="KW-1133">Transmembrane helix</keyword>
<feature type="transmembrane region" description="Helical" evidence="7">
    <location>
        <begin position="117"/>
        <end position="138"/>
    </location>
</feature>
<feature type="domain" description="Major facilitator superfamily (MFS) profile" evidence="8">
    <location>
        <begin position="1"/>
        <end position="207"/>
    </location>
</feature>
<dbReference type="Gene3D" id="1.20.1250.20">
    <property type="entry name" value="MFS general substrate transporter like domains"/>
    <property type="match status" value="1"/>
</dbReference>
<evidence type="ECO:0000256" key="2">
    <source>
        <dbReference type="ARBA" id="ARBA00010992"/>
    </source>
</evidence>
<dbReference type="InterPro" id="IPR036259">
    <property type="entry name" value="MFS_trans_sf"/>
</dbReference>
<dbReference type="Proteomes" id="UP000436088">
    <property type="component" value="Unassembled WGS sequence"/>
</dbReference>
<sequence length="207" mass="22138">MGGGGGISSGTGKSYAGKFICKVFFACAVAASGGLIFGYDLGISASWINRALGRRMTMMLGGFLFAFGAVLNDLAINVLMLIFGRVLLGLGIGFANQSVPIYLSVIAPFKYRGALNIMFQLSITIGILIANLLNYFTAKIEGGWGWPISLGGDIVPGLIFFFGCLFLSNSPNSLLERSKLEEAKDLLRKIRGIENVDEEFKDLAKAS</sequence>
<dbReference type="GO" id="GO:0015144">
    <property type="term" value="F:carbohydrate transmembrane transporter activity"/>
    <property type="evidence" value="ECO:0007669"/>
    <property type="project" value="InterPro"/>
</dbReference>
<name>A0A6A2YYG6_HIBSY</name>
<dbReference type="PANTHER" id="PTHR23500">
    <property type="entry name" value="SOLUTE CARRIER FAMILY 2, FACILITATED GLUCOSE TRANSPORTER"/>
    <property type="match status" value="1"/>
</dbReference>
<dbReference type="AlphaFoldDB" id="A0A6A2YYG6"/>
<feature type="transmembrane region" description="Helical" evidence="7">
    <location>
        <begin position="86"/>
        <end position="105"/>
    </location>
</feature>
<evidence type="ECO:0000256" key="1">
    <source>
        <dbReference type="ARBA" id="ARBA00004141"/>
    </source>
</evidence>
<dbReference type="PANTHER" id="PTHR23500:SF477">
    <property type="entry name" value="MAJOR FACILITATOR SUPERFAMILY (MFS) PROFILE DOMAIN-CONTAINING PROTEIN"/>
    <property type="match status" value="1"/>
</dbReference>
<keyword evidence="4 7" id="KW-0812">Transmembrane</keyword>
<dbReference type="EMBL" id="VEPZ02001236">
    <property type="protein sequence ID" value="KAE8684634.1"/>
    <property type="molecule type" value="Genomic_DNA"/>
</dbReference>
<keyword evidence="9" id="KW-0762">Sugar transport</keyword>
<reference evidence="9" key="1">
    <citation type="submission" date="2019-09" db="EMBL/GenBank/DDBJ databases">
        <title>Draft genome information of white flower Hibiscus syriacus.</title>
        <authorList>
            <person name="Kim Y.-M."/>
        </authorList>
    </citation>
    <scope>NUCLEOTIDE SEQUENCE [LARGE SCALE GENOMIC DNA]</scope>
    <source>
        <strain evidence="9">YM2019G1</strain>
    </source>
</reference>
<dbReference type="GO" id="GO:0016020">
    <property type="term" value="C:membrane"/>
    <property type="evidence" value="ECO:0007669"/>
    <property type="project" value="UniProtKB-SubCell"/>
</dbReference>
<evidence type="ECO:0000256" key="3">
    <source>
        <dbReference type="ARBA" id="ARBA00022448"/>
    </source>
</evidence>
<keyword evidence="3" id="KW-0813">Transport</keyword>
<feature type="transmembrane region" description="Helical" evidence="7">
    <location>
        <begin position="144"/>
        <end position="167"/>
    </location>
</feature>
<proteinExistence type="inferred from homology"/>
<evidence type="ECO:0000313" key="9">
    <source>
        <dbReference type="EMBL" id="KAE8684634.1"/>
    </source>
</evidence>
<keyword evidence="6 7" id="KW-0472">Membrane</keyword>
<evidence type="ECO:0000256" key="7">
    <source>
        <dbReference type="SAM" id="Phobius"/>
    </source>
</evidence>
<dbReference type="Pfam" id="PF00083">
    <property type="entry name" value="Sugar_tr"/>
    <property type="match status" value="1"/>
</dbReference>
<evidence type="ECO:0000259" key="8">
    <source>
        <dbReference type="PROSITE" id="PS50850"/>
    </source>
</evidence>
<dbReference type="SUPFAM" id="SSF103473">
    <property type="entry name" value="MFS general substrate transporter"/>
    <property type="match status" value="1"/>
</dbReference>